<dbReference type="PANTHER" id="PTHR32071:SF57">
    <property type="entry name" value="C4-DICARBOXYLATE TRANSPORT TRANSCRIPTIONAL REGULATORY PROTEIN DCTD"/>
    <property type="match status" value="1"/>
</dbReference>
<evidence type="ECO:0000256" key="4">
    <source>
        <dbReference type="ARBA" id="ARBA00023163"/>
    </source>
</evidence>
<name>A0A7X1AY77_9BACT</name>
<evidence type="ECO:0000256" key="1">
    <source>
        <dbReference type="ARBA" id="ARBA00022741"/>
    </source>
</evidence>
<dbReference type="Pfam" id="PF00158">
    <property type="entry name" value="Sigma54_activat"/>
    <property type="match status" value="1"/>
</dbReference>
<dbReference type="SUPFAM" id="SSF52540">
    <property type="entry name" value="P-loop containing nucleoside triphosphate hydrolases"/>
    <property type="match status" value="1"/>
</dbReference>
<dbReference type="PRINTS" id="PR01590">
    <property type="entry name" value="HTHFIS"/>
</dbReference>
<organism evidence="8 9">
    <name type="scientific">Puniceicoccus vermicola</name>
    <dbReference type="NCBI Taxonomy" id="388746"/>
    <lineage>
        <taxon>Bacteria</taxon>
        <taxon>Pseudomonadati</taxon>
        <taxon>Verrucomicrobiota</taxon>
        <taxon>Opitutia</taxon>
        <taxon>Puniceicoccales</taxon>
        <taxon>Puniceicoccaceae</taxon>
        <taxon>Puniceicoccus</taxon>
    </lineage>
</organism>
<keyword evidence="5" id="KW-0597">Phosphoprotein</keyword>
<dbReference type="InterPro" id="IPR003593">
    <property type="entry name" value="AAA+_ATPase"/>
</dbReference>
<dbReference type="Gene3D" id="1.10.10.60">
    <property type="entry name" value="Homeodomain-like"/>
    <property type="match status" value="1"/>
</dbReference>
<dbReference type="FunFam" id="3.40.50.300:FF:000006">
    <property type="entry name" value="DNA-binding transcriptional regulator NtrC"/>
    <property type="match status" value="1"/>
</dbReference>
<reference evidence="8 9" key="1">
    <citation type="submission" date="2020-07" db="EMBL/GenBank/DDBJ databases">
        <authorList>
            <person name="Feng X."/>
        </authorList>
    </citation>
    <scope>NUCLEOTIDE SEQUENCE [LARGE SCALE GENOMIC DNA]</scope>
    <source>
        <strain evidence="8 9">JCM14086</strain>
    </source>
</reference>
<dbReference type="Gene3D" id="3.40.50.300">
    <property type="entry name" value="P-loop containing nucleotide triphosphate hydrolases"/>
    <property type="match status" value="1"/>
</dbReference>
<dbReference type="GO" id="GO:0006355">
    <property type="term" value="P:regulation of DNA-templated transcription"/>
    <property type="evidence" value="ECO:0007669"/>
    <property type="project" value="InterPro"/>
</dbReference>
<dbReference type="PROSITE" id="PS00688">
    <property type="entry name" value="SIGMA54_INTERACT_3"/>
    <property type="match status" value="1"/>
</dbReference>
<proteinExistence type="predicted"/>
<evidence type="ECO:0000259" key="6">
    <source>
        <dbReference type="PROSITE" id="PS50045"/>
    </source>
</evidence>
<dbReference type="Gene3D" id="1.10.8.60">
    <property type="match status" value="1"/>
</dbReference>
<keyword evidence="9" id="KW-1185">Reference proteome</keyword>
<keyword evidence="3" id="KW-0805">Transcription regulation</keyword>
<evidence type="ECO:0000313" key="9">
    <source>
        <dbReference type="Proteomes" id="UP000525652"/>
    </source>
</evidence>
<feature type="modified residue" description="4-aspartylphosphate" evidence="5">
    <location>
        <position position="52"/>
    </location>
</feature>
<feature type="domain" description="Sigma-54 factor interaction" evidence="6">
    <location>
        <begin position="142"/>
        <end position="371"/>
    </location>
</feature>
<sequence length="454" mass="51144">MPASILIVDDEPHTLEGLEAALEDRYEITTANNAREAFNHIESDRFDVVLTDLRMAGKSGMSVIERTLKLSPRPVCIMMTAYGNVETAVEAMKRGAYDFLTKPVSLEKLELLIERALQSERLQEENQNLHQRLDKKFQFDEILGNSPNLQNVLETVRLVAPSKATVLIEGETGTGKELIAQAIHQNSERSRRPFVAVHCAALASNLLESELFGHEKGAFTGATERRIGRFEAADSGTLFLDEIGEIDPSTQIKLLRFLETRSFERLGSVKPVQVDVRLVCATNRDLEAMARKGDFREDLLYRLNVVTVDLPPLRQREGDISLLLEHYVANFSRENGVPPVTFSPEALSVLQKYSWPGNIRELRNFCENTVILKRGSRVTEYDLDSKFFGEQQTPTSNSKTLAANPLSVEENEKRLLRNALLQTGNNKTKAADLLGMSRRTLHRKLARWPELLES</sequence>
<dbReference type="InterPro" id="IPR001789">
    <property type="entry name" value="Sig_transdc_resp-reg_receiver"/>
</dbReference>
<dbReference type="PROSITE" id="PS50110">
    <property type="entry name" value="RESPONSE_REGULATORY"/>
    <property type="match status" value="1"/>
</dbReference>
<dbReference type="GO" id="GO:0000160">
    <property type="term" value="P:phosphorelay signal transduction system"/>
    <property type="evidence" value="ECO:0007669"/>
    <property type="project" value="InterPro"/>
</dbReference>
<protein>
    <submittedName>
        <fullName evidence="8">Sigma-54-dependent Fis family transcriptional regulator</fullName>
    </submittedName>
</protein>
<dbReference type="InterPro" id="IPR058031">
    <property type="entry name" value="AAA_lid_NorR"/>
</dbReference>
<dbReference type="PANTHER" id="PTHR32071">
    <property type="entry name" value="TRANSCRIPTIONAL REGULATORY PROTEIN"/>
    <property type="match status" value="1"/>
</dbReference>
<dbReference type="GO" id="GO:0005524">
    <property type="term" value="F:ATP binding"/>
    <property type="evidence" value="ECO:0007669"/>
    <property type="project" value="UniProtKB-KW"/>
</dbReference>
<accession>A0A7X1AY77</accession>
<keyword evidence="2" id="KW-0067">ATP-binding</keyword>
<dbReference type="Pfam" id="PF00072">
    <property type="entry name" value="Response_reg"/>
    <property type="match status" value="1"/>
</dbReference>
<dbReference type="AlphaFoldDB" id="A0A7X1AY77"/>
<dbReference type="SUPFAM" id="SSF52172">
    <property type="entry name" value="CheY-like"/>
    <property type="match status" value="1"/>
</dbReference>
<comment type="caution">
    <text evidence="8">The sequence shown here is derived from an EMBL/GenBank/DDBJ whole genome shotgun (WGS) entry which is preliminary data.</text>
</comment>
<dbReference type="SMART" id="SM00448">
    <property type="entry name" value="REC"/>
    <property type="match status" value="1"/>
</dbReference>
<dbReference type="EMBL" id="JACHVA010000082">
    <property type="protein sequence ID" value="MBC2602183.1"/>
    <property type="molecule type" value="Genomic_DNA"/>
</dbReference>
<dbReference type="PROSITE" id="PS50045">
    <property type="entry name" value="SIGMA54_INTERACT_4"/>
    <property type="match status" value="1"/>
</dbReference>
<dbReference type="RefSeq" id="WP_185692880.1">
    <property type="nucleotide sequence ID" value="NZ_JACHVA010000082.1"/>
</dbReference>
<keyword evidence="4" id="KW-0804">Transcription</keyword>
<dbReference type="SMART" id="SM00382">
    <property type="entry name" value="AAA"/>
    <property type="match status" value="1"/>
</dbReference>
<feature type="domain" description="Response regulatory" evidence="7">
    <location>
        <begin position="4"/>
        <end position="117"/>
    </location>
</feature>
<dbReference type="InterPro" id="IPR011006">
    <property type="entry name" value="CheY-like_superfamily"/>
</dbReference>
<evidence type="ECO:0000259" key="7">
    <source>
        <dbReference type="PROSITE" id="PS50110"/>
    </source>
</evidence>
<dbReference type="InterPro" id="IPR027417">
    <property type="entry name" value="P-loop_NTPase"/>
</dbReference>
<dbReference type="Pfam" id="PF25601">
    <property type="entry name" value="AAA_lid_14"/>
    <property type="match status" value="1"/>
</dbReference>
<dbReference type="InterPro" id="IPR002197">
    <property type="entry name" value="HTH_Fis"/>
</dbReference>
<dbReference type="GO" id="GO:0043565">
    <property type="term" value="F:sequence-specific DNA binding"/>
    <property type="evidence" value="ECO:0007669"/>
    <property type="project" value="InterPro"/>
</dbReference>
<dbReference type="Gene3D" id="3.40.50.2300">
    <property type="match status" value="1"/>
</dbReference>
<dbReference type="InterPro" id="IPR009057">
    <property type="entry name" value="Homeodomain-like_sf"/>
</dbReference>
<evidence type="ECO:0000256" key="2">
    <source>
        <dbReference type="ARBA" id="ARBA00022840"/>
    </source>
</evidence>
<evidence type="ECO:0000256" key="5">
    <source>
        <dbReference type="PROSITE-ProRule" id="PRU00169"/>
    </source>
</evidence>
<dbReference type="Proteomes" id="UP000525652">
    <property type="component" value="Unassembled WGS sequence"/>
</dbReference>
<keyword evidence="1" id="KW-0547">Nucleotide-binding</keyword>
<evidence type="ECO:0000313" key="8">
    <source>
        <dbReference type="EMBL" id="MBC2602183.1"/>
    </source>
</evidence>
<evidence type="ECO:0000256" key="3">
    <source>
        <dbReference type="ARBA" id="ARBA00023015"/>
    </source>
</evidence>
<dbReference type="PROSITE" id="PS00675">
    <property type="entry name" value="SIGMA54_INTERACT_1"/>
    <property type="match status" value="1"/>
</dbReference>
<dbReference type="CDD" id="cd00009">
    <property type="entry name" value="AAA"/>
    <property type="match status" value="1"/>
</dbReference>
<dbReference type="InterPro" id="IPR025662">
    <property type="entry name" value="Sigma_54_int_dom_ATP-bd_1"/>
</dbReference>
<gene>
    <name evidence="8" type="ORF">H5P30_10375</name>
</gene>
<dbReference type="InterPro" id="IPR025944">
    <property type="entry name" value="Sigma_54_int_dom_CS"/>
</dbReference>
<dbReference type="InterPro" id="IPR002078">
    <property type="entry name" value="Sigma_54_int"/>
</dbReference>
<dbReference type="SUPFAM" id="SSF46689">
    <property type="entry name" value="Homeodomain-like"/>
    <property type="match status" value="1"/>
</dbReference>
<dbReference type="Pfam" id="PF02954">
    <property type="entry name" value="HTH_8"/>
    <property type="match status" value="1"/>
</dbReference>